<evidence type="ECO:0000256" key="1">
    <source>
        <dbReference type="ARBA" id="ARBA00004651"/>
    </source>
</evidence>
<evidence type="ECO:0000313" key="5">
    <source>
        <dbReference type="EMBL" id="SJK85710.1"/>
    </source>
</evidence>
<dbReference type="AlphaFoldDB" id="A0A1N5WUP9"/>
<dbReference type="GeneID" id="41589239"/>
<reference evidence="5" key="2">
    <citation type="submission" date="2016-06" db="EMBL/GenBank/DDBJ databases">
        <authorList>
            <person name="Olsen C.W."/>
            <person name="Carey S."/>
            <person name="Hinshaw L."/>
            <person name="Karasin A.I."/>
        </authorList>
    </citation>
    <scope>NUCLEOTIDE SEQUENCE [LARGE SCALE GENOMIC DNA]</scope>
    <source>
        <strain evidence="5">PM4</strain>
    </source>
</reference>
<dbReference type="PANTHER" id="PTHR43833:SF9">
    <property type="entry name" value="POTASSIUM CHANNEL PROTEIN YUGO-RELATED"/>
    <property type="match status" value="1"/>
</dbReference>
<protein>
    <submittedName>
        <fullName evidence="4">VIC family potassium channel</fullName>
    </submittedName>
</protein>
<dbReference type="Proteomes" id="UP000195607">
    <property type="component" value="Chromosome I"/>
</dbReference>
<keyword evidence="4" id="KW-0406">Ion transport</keyword>
<evidence type="ECO:0000259" key="3">
    <source>
        <dbReference type="PROSITE" id="PS51201"/>
    </source>
</evidence>
<comment type="subcellular location">
    <subcellularLocation>
        <location evidence="1">Cell membrane</location>
        <topology evidence="1">Multi-pass membrane protein</topology>
    </subcellularLocation>
</comment>
<dbReference type="Proteomes" id="UP000187822">
    <property type="component" value="Chromosome I"/>
</dbReference>
<evidence type="ECO:0000313" key="4">
    <source>
        <dbReference type="EMBL" id="SIM89072.1"/>
    </source>
</evidence>
<feature type="domain" description="RCK N-terminal" evidence="3">
    <location>
        <begin position="121"/>
        <end position="245"/>
    </location>
</feature>
<dbReference type="Pfam" id="PF22614">
    <property type="entry name" value="Slo-like_RCK"/>
    <property type="match status" value="1"/>
</dbReference>
<dbReference type="SUPFAM" id="SSF81324">
    <property type="entry name" value="Voltage-gated potassium channels"/>
    <property type="match status" value="1"/>
</dbReference>
<dbReference type="GO" id="GO:0005886">
    <property type="term" value="C:plasma membrane"/>
    <property type="evidence" value="ECO:0007669"/>
    <property type="project" value="UniProtKB-SubCell"/>
</dbReference>
<gene>
    <name evidence="5" type="ORF">CPM_1937</name>
    <name evidence="4" type="ORF">CSP5_2005</name>
</gene>
<dbReference type="InterPro" id="IPR050721">
    <property type="entry name" value="Trk_Ktr_HKT_K-transport"/>
</dbReference>
<reference evidence="4 7" key="1">
    <citation type="submission" date="2016-04" db="EMBL/GenBank/DDBJ databases">
        <authorList>
            <person name="Evans L.H."/>
            <person name="Alamgir A."/>
            <person name="Owens N."/>
            <person name="Weber N.D."/>
            <person name="Virtaneva K."/>
            <person name="Barbian K."/>
            <person name="Babar A."/>
            <person name="Rosenke K."/>
        </authorList>
    </citation>
    <scope>NUCLEOTIDE SEQUENCE [LARGE SCALE GENOMIC DNA]</scope>
    <source>
        <strain evidence="4">S5</strain>
        <strain evidence="7">S5(T) (JCM 30642 \VKM B-2941)</strain>
    </source>
</reference>
<evidence type="ECO:0000256" key="2">
    <source>
        <dbReference type="SAM" id="Phobius"/>
    </source>
</evidence>
<feature type="transmembrane region" description="Helical" evidence="2">
    <location>
        <begin position="82"/>
        <end position="105"/>
    </location>
</feature>
<evidence type="ECO:0000313" key="6">
    <source>
        <dbReference type="Proteomes" id="UP000187822"/>
    </source>
</evidence>
<dbReference type="GO" id="GO:0006813">
    <property type="term" value="P:potassium ion transport"/>
    <property type="evidence" value="ECO:0007669"/>
    <property type="project" value="InterPro"/>
</dbReference>
<keyword evidence="2" id="KW-0812">Transmembrane</keyword>
<dbReference type="GO" id="GO:0034220">
    <property type="term" value="P:monoatomic ion transmembrane transport"/>
    <property type="evidence" value="ECO:0007669"/>
    <property type="project" value="UniProtKB-KW"/>
</dbReference>
<dbReference type="InterPro" id="IPR036291">
    <property type="entry name" value="NAD(P)-bd_dom_sf"/>
</dbReference>
<dbReference type="Gene3D" id="1.10.287.70">
    <property type="match status" value="1"/>
</dbReference>
<sequence length="342" mass="38964">MVDLQTFILRVKKALKHNIGKTIIIAAFVLLYSVFSEYYIENPIANSGIHSLFQSLWWTMQTVTTVGYGDVTIVGFMGKLNAIFIMIIGVGSFSLLLVSIGAELVDAKLLKRFGEVRTKMKDHVIICNYSEKQADIIEVIMRDKNPFIVLGQDPPEKEKENMEFVKGNPLDYKDLKRAGIENSHTAIIFPNEKYGSENSLAVDAESILIVMTVKKLNPEINTIVELINKSSREHARESGADEIIVRGEMSSSAIIKLINNPGSWKFISEIFSKSESMDFMEIREDDYKGKSYRELYKMVENEWRKIIAIRKGDEYLLRPEEDSVYQGESLIILEKSKKTIKN</sequence>
<dbReference type="Pfam" id="PF07885">
    <property type="entry name" value="Ion_trans_2"/>
    <property type="match status" value="1"/>
</dbReference>
<reference evidence="6" key="3">
    <citation type="submission" date="2016-06" db="EMBL/GenBank/DDBJ databases">
        <authorList>
            <person name="Toshchakov V.S."/>
        </authorList>
    </citation>
    <scope>NUCLEOTIDE SEQUENCE [LARGE SCALE GENOMIC DNA]</scope>
    <source>
        <strain>PM4 (JCM 30641</strain>
        <strain evidence="6">\VKM B-2940)</strain>
    </source>
</reference>
<dbReference type="SUPFAM" id="SSF51735">
    <property type="entry name" value="NAD(P)-binding Rossmann-fold domains"/>
    <property type="match status" value="1"/>
</dbReference>
<keyword evidence="4" id="KW-0407">Ion channel</keyword>
<keyword evidence="2" id="KW-0472">Membrane</keyword>
<dbReference type="PROSITE" id="PS51201">
    <property type="entry name" value="RCK_N"/>
    <property type="match status" value="1"/>
</dbReference>
<keyword evidence="6" id="KW-1185">Reference proteome</keyword>
<proteinExistence type="predicted"/>
<dbReference type="KEGG" id="cdiv:CPM_1937"/>
<accession>A0A1N5WUP9</accession>
<keyword evidence="4" id="KW-0813">Transport</keyword>
<organism evidence="4 7">
    <name type="scientific">Cuniculiplasma divulgatum</name>
    <dbReference type="NCBI Taxonomy" id="1673428"/>
    <lineage>
        <taxon>Archaea</taxon>
        <taxon>Methanobacteriati</taxon>
        <taxon>Thermoplasmatota</taxon>
        <taxon>Thermoplasmata</taxon>
        <taxon>Thermoplasmatales</taxon>
        <taxon>Cuniculiplasmataceae</taxon>
        <taxon>Cuniculiplasma</taxon>
    </lineage>
</organism>
<evidence type="ECO:0000313" key="7">
    <source>
        <dbReference type="Proteomes" id="UP000195607"/>
    </source>
</evidence>
<dbReference type="OrthoDB" id="43518at2157"/>
<dbReference type="InterPro" id="IPR003148">
    <property type="entry name" value="RCK_N"/>
</dbReference>
<dbReference type="RefSeq" id="WP_021789631.1">
    <property type="nucleotide sequence ID" value="NZ_LT671858.1"/>
</dbReference>
<dbReference type="PANTHER" id="PTHR43833">
    <property type="entry name" value="POTASSIUM CHANNEL PROTEIN 2-RELATED-RELATED"/>
    <property type="match status" value="1"/>
</dbReference>
<dbReference type="InterPro" id="IPR013099">
    <property type="entry name" value="K_chnl_dom"/>
</dbReference>
<dbReference type="EMBL" id="LT719092">
    <property type="protein sequence ID" value="SJK85710.1"/>
    <property type="molecule type" value="Genomic_DNA"/>
</dbReference>
<dbReference type="Gene3D" id="3.40.50.720">
    <property type="entry name" value="NAD(P)-binding Rossmann-like Domain"/>
    <property type="match status" value="1"/>
</dbReference>
<feature type="transmembrane region" description="Helical" evidence="2">
    <location>
        <begin position="21"/>
        <end position="40"/>
    </location>
</feature>
<keyword evidence="2" id="KW-1133">Transmembrane helix</keyword>
<name>A0A1N5WUP9_9ARCH</name>
<dbReference type="STRING" id="1673428.CPM_1937"/>
<dbReference type="EMBL" id="LT671858">
    <property type="protein sequence ID" value="SIM89072.1"/>
    <property type="molecule type" value="Genomic_DNA"/>
</dbReference>